<evidence type="ECO:0000256" key="2">
    <source>
        <dbReference type="ARBA" id="ARBA00022801"/>
    </source>
</evidence>
<dbReference type="RefSeq" id="WP_041496898.1">
    <property type="nucleotide sequence ID" value="NZ_AP014548.1"/>
</dbReference>
<accession>W8W0J0</accession>
<dbReference type="AlphaFoldDB" id="W8W0J0"/>
<dbReference type="Gene3D" id="3.40.50.300">
    <property type="entry name" value="P-loop containing nucleotide triphosphate hydrolases"/>
    <property type="match status" value="2"/>
</dbReference>
<dbReference type="InterPro" id="IPR012677">
    <property type="entry name" value="Nucleotide-bd_a/b_plait_sf"/>
</dbReference>
<dbReference type="KEGG" id="nmf:NMS_2402"/>
<feature type="domain" description="Helicase ATP-binding" evidence="5">
    <location>
        <begin position="28"/>
        <end position="196"/>
    </location>
</feature>
<dbReference type="GO" id="GO:0004386">
    <property type="term" value="F:helicase activity"/>
    <property type="evidence" value="ECO:0007669"/>
    <property type="project" value="UniProtKB-KW"/>
</dbReference>
<dbReference type="InterPro" id="IPR014001">
    <property type="entry name" value="Helicase_ATP-bd"/>
</dbReference>
<dbReference type="CDD" id="cd18787">
    <property type="entry name" value="SF2_C_DEAD"/>
    <property type="match status" value="1"/>
</dbReference>
<evidence type="ECO:0000313" key="8">
    <source>
        <dbReference type="Proteomes" id="UP000031760"/>
    </source>
</evidence>
<keyword evidence="4" id="KW-0067">ATP-binding</keyword>
<dbReference type="GO" id="GO:0003676">
    <property type="term" value="F:nucleic acid binding"/>
    <property type="evidence" value="ECO:0007669"/>
    <property type="project" value="InterPro"/>
</dbReference>
<dbReference type="OrthoDB" id="9785240at2"/>
<dbReference type="InterPro" id="IPR005580">
    <property type="entry name" value="DbpA/CsdA_RNA-bd_dom"/>
</dbReference>
<keyword evidence="2" id="KW-0378">Hydrolase</keyword>
<keyword evidence="1" id="KW-0547">Nucleotide-binding</keyword>
<dbReference type="Proteomes" id="UP000031760">
    <property type="component" value="Chromosome"/>
</dbReference>
<organism evidence="7 8">
    <name type="scientific">Nonlabens marinus S1-08</name>
    <dbReference type="NCBI Taxonomy" id="1454201"/>
    <lineage>
        <taxon>Bacteria</taxon>
        <taxon>Pseudomonadati</taxon>
        <taxon>Bacteroidota</taxon>
        <taxon>Flavobacteriia</taxon>
        <taxon>Flavobacteriales</taxon>
        <taxon>Flavobacteriaceae</taxon>
        <taxon>Nonlabens</taxon>
    </lineage>
</organism>
<dbReference type="Pfam" id="PF03880">
    <property type="entry name" value="DbpA"/>
    <property type="match status" value="1"/>
</dbReference>
<dbReference type="HOGENOM" id="CLU_003041_1_3_10"/>
<dbReference type="SMART" id="SM00490">
    <property type="entry name" value="HELICc"/>
    <property type="match status" value="1"/>
</dbReference>
<evidence type="ECO:0000256" key="1">
    <source>
        <dbReference type="ARBA" id="ARBA00022741"/>
    </source>
</evidence>
<reference evidence="7 8" key="1">
    <citation type="journal article" date="2014" name="Proc. Natl. Acad. Sci. U.S.A.">
        <title>Functional characterization of flavobacteria rhodopsins reveals a unique class of light-driven chloride pump in bacteria.</title>
        <authorList>
            <person name="Yoshizawa S."/>
            <person name="Kumagai Y."/>
            <person name="Kim H."/>
            <person name="Ogura Y."/>
            <person name="Hayashi T."/>
            <person name="Iwasaki W."/>
            <person name="DeLong E.F."/>
            <person name="Kogure K."/>
        </authorList>
    </citation>
    <scope>NUCLEOTIDE SEQUENCE [LARGE SCALE GENOMIC DNA]</scope>
    <source>
        <strain evidence="7 8">S1-08</strain>
    </source>
</reference>
<dbReference type="STRING" id="1454201.NMS_2402"/>
<keyword evidence="3 7" id="KW-0347">Helicase</keyword>
<protein>
    <submittedName>
        <fullName evidence="7">ATP-dependent RNA helicase YqfR</fullName>
    </submittedName>
</protein>
<dbReference type="PROSITE" id="PS51194">
    <property type="entry name" value="HELICASE_CTER"/>
    <property type="match status" value="1"/>
</dbReference>
<keyword evidence="8" id="KW-1185">Reference proteome</keyword>
<dbReference type="Pfam" id="PF00271">
    <property type="entry name" value="Helicase_C"/>
    <property type="match status" value="1"/>
</dbReference>
<dbReference type="GO" id="GO:0016787">
    <property type="term" value="F:hydrolase activity"/>
    <property type="evidence" value="ECO:0007669"/>
    <property type="project" value="UniProtKB-KW"/>
</dbReference>
<dbReference type="PANTHER" id="PTHR24031">
    <property type="entry name" value="RNA HELICASE"/>
    <property type="match status" value="1"/>
</dbReference>
<gene>
    <name evidence="7" type="ORF">NMS_2402</name>
</gene>
<feature type="domain" description="Helicase C-terminal" evidence="6">
    <location>
        <begin position="220"/>
        <end position="366"/>
    </location>
</feature>
<dbReference type="SMART" id="SM00487">
    <property type="entry name" value="DEXDc"/>
    <property type="match status" value="1"/>
</dbReference>
<dbReference type="InterPro" id="IPR001650">
    <property type="entry name" value="Helicase_C-like"/>
</dbReference>
<dbReference type="InterPro" id="IPR044742">
    <property type="entry name" value="DEAD/DEAH_RhlB"/>
</dbReference>
<name>W8W0J0_9FLAO</name>
<proteinExistence type="predicted"/>
<dbReference type="CDD" id="cd00268">
    <property type="entry name" value="DEADc"/>
    <property type="match status" value="1"/>
</dbReference>
<dbReference type="CDD" id="cd12252">
    <property type="entry name" value="RRM_DbpA"/>
    <property type="match status" value="1"/>
</dbReference>
<dbReference type="InterPro" id="IPR011545">
    <property type="entry name" value="DEAD/DEAH_box_helicase_dom"/>
</dbReference>
<dbReference type="GO" id="GO:0005524">
    <property type="term" value="F:ATP binding"/>
    <property type="evidence" value="ECO:0007669"/>
    <property type="project" value="UniProtKB-KW"/>
</dbReference>
<evidence type="ECO:0000259" key="5">
    <source>
        <dbReference type="PROSITE" id="PS51192"/>
    </source>
</evidence>
<evidence type="ECO:0000313" key="7">
    <source>
        <dbReference type="EMBL" id="BAO56411.1"/>
    </source>
</evidence>
<dbReference type="Pfam" id="PF00270">
    <property type="entry name" value="DEAD"/>
    <property type="match status" value="1"/>
</dbReference>
<dbReference type="Gene3D" id="3.30.70.330">
    <property type="match status" value="1"/>
</dbReference>
<sequence>MSDPIKNQQEILDKLGIEQLNDMQQASAVAIQQNKEIVLLSPTGTGKTLAFLLPLVASLNPEVDQVQALILVPSRELAIQIEQVLREMGTGFKVNAVYGGRSGAGDKVLLATPPAILIGTPGRVADHLRRGNFKTTALKTLVLDEFDKSLETGFEAEMREIAENLRHLTHKILTSATQKVGIPPFMQMHHPKRLNFLSDVEETKLKLKIVVAPTEDKLPTLHNLLAATGTGRGIIFCNLKDTIADVSDYLYDREFPHSVFYGGLEQIDRERALIKFRNGTHRVLLATDLAARGIDVPDLDFIIHYQLPYKREEFIHRNGRTARMHATGTAFILRHQQQELPEFIENAEVIQIPHVKKMPQEQQWETLYISGGRKDKISKGDIAGLFLKQGNLQKEELGIIELKQDCSFVAVPYNKAFELINTLNNSRIKKRKLRISLLEL</sequence>
<dbReference type="InterPro" id="IPR027417">
    <property type="entry name" value="P-loop_NTPase"/>
</dbReference>
<dbReference type="PROSITE" id="PS51192">
    <property type="entry name" value="HELICASE_ATP_BIND_1"/>
    <property type="match status" value="1"/>
</dbReference>
<evidence type="ECO:0000259" key="6">
    <source>
        <dbReference type="PROSITE" id="PS51194"/>
    </source>
</evidence>
<evidence type="ECO:0000256" key="4">
    <source>
        <dbReference type="ARBA" id="ARBA00022840"/>
    </source>
</evidence>
<dbReference type="EMBL" id="AP014548">
    <property type="protein sequence ID" value="BAO56411.1"/>
    <property type="molecule type" value="Genomic_DNA"/>
</dbReference>
<dbReference type="SUPFAM" id="SSF52540">
    <property type="entry name" value="P-loop containing nucleoside triphosphate hydrolases"/>
    <property type="match status" value="1"/>
</dbReference>
<evidence type="ECO:0000256" key="3">
    <source>
        <dbReference type="ARBA" id="ARBA00022806"/>
    </source>
</evidence>